<dbReference type="InterPro" id="IPR014710">
    <property type="entry name" value="RmlC-like_jellyroll"/>
</dbReference>
<proteinExistence type="predicted"/>
<evidence type="ECO:0000256" key="1">
    <source>
        <dbReference type="SAM" id="MobiDB-lite"/>
    </source>
</evidence>
<feature type="region of interest" description="Disordered" evidence="1">
    <location>
        <begin position="47"/>
        <end position="92"/>
    </location>
</feature>
<comment type="caution">
    <text evidence="2">The sequence shown here is derived from an EMBL/GenBank/DDBJ whole genome shotgun (WGS) entry which is preliminary data.</text>
</comment>
<protein>
    <recommendedName>
        <fullName evidence="4">Cupin domain-containing protein</fullName>
    </recommendedName>
</protein>
<evidence type="ECO:0000313" key="3">
    <source>
        <dbReference type="Proteomes" id="UP000318413"/>
    </source>
</evidence>
<evidence type="ECO:0000313" key="2">
    <source>
        <dbReference type="EMBL" id="TPG10810.1"/>
    </source>
</evidence>
<sequence>MGRKGGLIFVPRNTRHAFRVDSDTAVFLNGYTPAGLELAVIGNAMVAPTRTRPPKDATPPPNLSPEHHRRYGMDNTPGATPLAPDIQQGEPS</sequence>
<organism evidence="2 3">
    <name type="scientific">Sphingomonas oligophenolica</name>
    <dbReference type="NCBI Taxonomy" id="301154"/>
    <lineage>
        <taxon>Bacteria</taxon>
        <taxon>Pseudomonadati</taxon>
        <taxon>Pseudomonadota</taxon>
        <taxon>Alphaproteobacteria</taxon>
        <taxon>Sphingomonadales</taxon>
        <taxon>Sphingomonadaceae</taxon>
        <taxon>Sphingomonas</taxon>
    </lineage>
</organism>
<evidence type="ECO:0008006" key="4">
    <source>
        <dbReference type="Google" id="ProtNLM"/>
    </source>
</evidence>
<dbReference type="InterPro" id="IPR011051">
    <property type="entry name" value="RmlC_Cupin_sf"/>
</dbReference>
<gene>
    <name evidence="2" type="ORF">EAH84_12065</name>
</gene>
<dbReference type="EMBL" id="RCZK01000010">
    <property type="protein sequence ID" value="TPG10810.1"/>
    <property type="molecule type" value="Genomic_DNA"/>
</dbReference>
<dbReference type="Gene3D" id="2.60.120.10">
    <property type="entry name" value="Jelly Rolls"/>
    <property type="match status" value="1"/>
</dbReference>
<reference evidence="2 3" key="1">
    <citation type="journal article" date="2019" name="Environ. Microbiol.">
        <title>Species interactions and distinct microbial communities in high Arctic permafrost affected cryosols are associated with the CH4 and CO2 gas fluxes.</title>
        <authorList>
            <person name="Altshuler I."/>
            <person name="Hamel J."/>
            <person name="Turney S."/>
            <person name="Magnuson E."/>
            <person name="Levesque R."/>
            <person name="Greer C."/>
            <person name="Whyte L.G."/>
        </authorList>
    </citation>
    <scope>NUCLEOTIDE SEQUENCE [LARGE SCALE GENOMIC DNA]</scope>
    <source>
        <strain evidence="2 3">S5.1</strain>
    </source>
</reference>
<dbReference type="AlphaFoldDB" id="A0A502CDP9"/>
<dbReference type="SUPFAM" id="SSF51182">
    <property type="entry name" value="RmlC-like cupins"/>
    <property type="match status" value="1"/>
</dbReference>
<keyword evidence="3" id="KW-1185">Reference proteome</keyword>
<name>A0A502CDP9_9SPHN</name>
<dbReference type="Proteomes" id="UP000318413">
    <property type="component" value="Unassembled WGS sequence"/>
</dbReference>
<accession>A0A502CDP9</accession>